<proteinExistence type="predicted"/>
<evidence type="ECO:0000313" key="3">
    <source>
        <dbReference type="Proteomes" id="UP001221898"/>
    </source>
</evidence>
<keyword evidence="3" id="KW-1185">Reference proteome</keyword>
<organism evidence="2 3">
    <name type="scientific">Aldrovandia affinis</name>
    <dbReference type="NCBI Taxonomy" id="143900"/>
    <lineage>
        <taxon>Eukaryota</taxon>
        <taxon>Metazoa</taxon>
        <taxon>Chordata</taxon>
        <taxon>Craniata</taxon>
        <taxon>Vertebrata</taxon>
        <taxon>Euteleostomi</taxon>
        <taxon>Actinopterygii</taxon>
        <taxon>Neopterygii</taxon>
        <taxon>Teleostei</taxon>
        <taxon>Notacanthiformes</taxon>
        <taxon>Halosauridae</taxon>
        <taxon>Aldrovandia</taxon>
    </lineage>
</organism>
<accession>A0AAD7SHJ3</accession>
<reference evidence="2" key="1">
    <citation type="journal article" date="2023" name="Science">
        <title>Genome structures resolve the early diversification of teleost fishes.</title>
        <authorList>
            <person name="Parey E."/>
            <person name="Louis A."/>
            <person name="Montfort J."/>
            <person name="Bouchez O."/>
            <person name="Roques C."/>
            <person name="Iampietro C."/>
            <person name="Lluch J."/>
            <person name="Castinel A."/>
            <person name="Donnadieu C."/>
            <person name="Desvignes T."/>
            <person name="Floi Bucao C."/>
            <person name="Jouanno E."/>
            <person name="Wen M."/>
            <person name="Mejri S."/>
            <person name="Dirks R."/>
            <person name="Jansen H."/>
            <person name="Henkel C."/>
            <person name="Chen W.J."/>
            <person name="Zahm M."/>
            <person name="Cabau C."/>
            <person name="Klopp C."/>
            <person name="Thompson A.W."/>
            <person name="Robinson-Rechavi M."/>
            <person name="Braasch I."/>
            <person name="Lecointre G."/>
            <person name="Bobe J."/>
            <person name="Postlethwait J.H."/>
            <person name="Berthelot C."/>
            <person name="Roest Crollius H."/>
            <person name="Guiguen Y."/>
        </authorList>
    </citation>
    <scope>NUCLEOTIDE SEQUENCE</scope>
    <source>
        <strain evidence="2">NC1722</strain>
    </source>
</reference>
<feature type="coiled-coil region" evidence="1">
    <location>
        <begin position="47"/>
        <end position="81"/>
    </location>
</feature>
<comment type="caution">
    <text evidence="2">The sequence shown here is derived from an EMBL/GenBank/DDBJ whole genome shotgun (WGS) entry which is preliminary data.</text>
</comment>
<sequence>MQVLYQDKQNHRQEVWRMSKIERLNASVAQLLAVAVHEVLDVVGQAVSEYQEETARTQRENESLKRRLRELQEVVKRVSTGTAHPLSLSASEGRSPVEQQHCDQEWGSSLREDTELTTQWATWHGKNQIQNIIMRLMARPTFNQNAAPLGKDSDLEK</sequence>
<dbReference type="EMBL" id="JAINUG010000063">
    <property type="protein sequence ID" value="KAJ8402638.1"/>
    <property type="molecule type" value="Genomic_DNA"/>
</dbReference>
<evidence type="ECO:0000313" key="2">
    <source>
        <dbReference type="EMBL" id="KAJ8402638.1"/>
    </source>
</evidence>
<keyword evidence="1" id="KW-0175">Coiled coil</keyword>
<dbReference type="Proteomes" id="UP001221898">
    <property type="component" value="Unassembled WGS sequence"/>
</dbReference>
<protein>
    <submittedName>
        <fullName evidence="2">Uncharacterized protein</fullName>
    </submittedName>
</protein>
<gene>
    <name evidence="2" type="ORF">AAFF_G00367210</name>
</gene>
<dbReference type="AlphaFoldDB" id="A0AAD7SHJ3"/>
<evidence type="ECO:0000256" key="1">
    <source>
        <dbReference type="SAM" id="Coils"/>
    </source>
</evidence>
<name>A0AAD7SHJ3_9TELE</name>